<dbReference type="GO" id="GO:0031177">
    <property type="term" value="F:phosphopantetheine binding"/>
    <property type="evidence" value="ECO:0007669"/>
    <property type="project" value="InterPro"/>
</dbReference>
<evidence type="ECO:0000313" key="6">
    <source>
        <dbReference type="Proteomes" id="UP000799770"/>
    </source>
</evidence>
<dbReference type="EMBL" id="ML977340">
    <property type="protein sequence ID" value="KAF2109991.1"/>
    <property type="molecule type" value="Genomic_DNA"/>
</dbReference>
<dbReference type="InterPro" id="IPR036736">
    <property type="entry name" value="ACP-like_sf"/>
</dbReference>
<dbReference type="Proteomes" id="UP000799770">
    <property type="component" value="Unassembled WGS sequence"/>
</dbReference>
<proteinExistence type="predicted"/>
<keyword evidence="2" id="KW-0597">Phosphoprotein</keyword>
<dbReference type="PROSITE" id="PS50075">
    <property type="entry name" value="CARRIER"/>
    <property type="match status" value="1"/>
</dbReference>
<accession>A0A6A5YV11</accession>
<name>A0A6A5YV11_9PLEO</name>
<organism evidence="5 6">
    <name type="scientific">Lophiotrema nucula</name>
    <dbReference type="NCBI Taxonomy" id="690887"/>
    <lineage>
        <taxon>Eukaryota</taxon>
        <taxon>Fungi</taxon>
        <taxon>Dikarya</taxon>
        <taxon>Ascomycota</taxon>
        <taxon>Pezizomycotina</taxon>
        <taxon>Dothideomycetes</taxon>
        <taxon>Pleosporomycetidae</taxon>
        <taxon>Pleosporales</taxon>
        <taxon>Lophiotremataceae</taxon>
        <taxon>Lophiotrema</taxon>
    </lineage>
</organism>
<evidence type="ECO:0000259" key="4">
    <source>
        <dbReference type="PROSITE" id="PS50075"/>
    </source>
</evidence>
<reference evidence="5" key="1">
    <citation type="journal article" date="2020" name="Stud. Mycol.">
        <title>101 Dothideomycetes genomes: a test case for predicting lifestyles and emergence of pathogens.</title>
        <authorList>
            <person name="Haridas S."/>
            <person name="Albert R."/>
            <person name="Binder M."/>
            <person name="Bloem J."/>
            <person name="Labutti K."/>
            <person name="Salamov A."/>
            <person name="Andreopoulos B."/>
            <person name="Baker S."/>
            <person name="Barry K."/>
            <person name="Bills G."/>
            <person name="Bluhm B."/>
            <person name="Cannon C."/>
            <person name="Castanera R."/>
            <person name="Culley D."/>
            <person name="Daum C."/>
            <person name="Ezra D."/>
            <person name="Gonzalez J."/>
            <person name="Henrissat B."/>
            <person name="Kuo A."/>
            <person name="Liang C."/>
            <person name="Lipzen A."/>
            <person name="Lutzoni F."/>
            <person name="Magnuson J."/>
            <person name="Mondo S."/>
            <person name="Nolan M."/>
            <person name="Ohm R."/>
            <person name="Pangilinan J."/>
            <person name="Park H.-J."/>
            <person name="Ramirez L."/>
            <person name="Alfaro M."/>
            <person name="Sun H."/>
            <person name="Tritt A."/>
            <person name="Yoshinaga Y."/>
            <person name="Zwiers L.-H."/>
            <person name="Turgeon B."/>
            <person name="Goodwin S."/>
            <person name="Spatafora J."/>
            <person name="Crous P."/>
            <person name="Grigoriev I."/>
        </authorList>
    </citation>
    <scope>NUCLEOTIDE SEQUENCE</scope>
    <source>
        <strain evidence="5">CBS 627.86</strain>
    </source>
</reference>
<sequence>MSHVPHMRSRHGDQKTNALEVKASKEPLSTLLAKASSREEARGLILDGLLAKLSRSLMMPAEEIDPNRPTTAYGIDSLATVETKNWLFRETRVNVSVFDVM</sequence>
<dbReference type="SUPFAM" id="SSF47336">
    <property type="entry name" value="ACP-like"/>
    <property type="match status" value="1"/>
</dbReference>
<feature type="domain" description="Carrier" evidence="4">
    <location>
        <begin position="40"/>
        <end position="101"/>
    </location>
</feature>
<keyword evidence="1" id="KW-0596">Phosphopantetheine</keyword>
<feature type="region of interest" description="Disordered" evidence="3">
    <location>
        <begin position="1"/>
        <end position="22"/>
    </location>
</feature>
<keyword evidence="6" id="KW-1185">Reference proteome</keyword>
<gene>
    <name evidence="5" type="ORF">BDV96DRAFT_584931</name>
</gene>
<dbReference type="Gene3D" id="1.10.1200.10">
    <property type="entry name" value="ACP-like"/>
    <property type="match status" value="1"/>
</dbReference>
<dbReference type="InterPro" id="IPR009081">
    <property type="entry name" value="PP-bd_ACP"/>
</dbReference>
<evidence type="ECO:0000256" key="2">
    <source>
        <dbReference type="ARBA" id="ARBA00022553"/>
    </source>
</evidence>
<dbReference type="InterPro" id="IPR020806">
    <property type="entry name" value="PKS_PP-bd"/>
</dbReference>
<evidence type="ECO:0000313" key="5">
    <source>
        <dbReference type="EMBL" id="KAF2109991.1"/>
    </source>
</evidence>
<dbReference type="OrthoDB" id="329835at2759"/>
<dbReference type="AlphaFoldDB" id="A0A6A5YV11"/>
<dbReference type="SMART" id="SM00823">
    <property type="entry name" value="PKS_PP"/>
    <property type="match status" value="1"/>
</dbReference>
<dbReference type="Pfam" id="PF23297">
    <property type="entry name" value="ACP_SdgA_C"/>
    <property type="match status" value="1"/>
</dbReference>
<evidence type="ECO:0000256" key="1">
    <source>
        <dbReference type="ARBA" id="ARBA00022450"/>
    </source>
</evidence>
<protein>
    <recommendedName>
        <fullName evidence="4">Carrier domain-containing protein</fullName>
    </recommendedName>
</protein>
<evidence type="ECO:0000256" key="3">
    <source>
        <dbReference type="SAM" id="MobiDB-lite"/>
    </source>
</evidence>